<dbReference type="Gene3D" id="1.10.10.10">
    <property type="entry name" value="Winged helix-like DNA-binding domain superfamily/Winged helix DNA-binding domain"/>
    <property type="match status" value="1"/>
</dbReference>
<comment type="similarity">
    <text evidence="1">Belongs to the LysR transcriptional regulatory family.</text>
</comment>
<evidence type="ECO:0000256" key="1">
    <source>
        <dbReference type="ARBA" id="ARBA00009437"/>
    </source>
</evidence>
<dbReference type="Pfam" id="PF03466">
    <property type="entry name" value="LysR_substrate"/>
    <property type="match status" value="1"/>
</dbReference>
<proteinExistence type="inferred from homology"/>
<dbReference type="PROSITE" id="PS50931">
    <property type="entry name" value="HTH_LYSR"/>
    <property type="match status" value="1"/>
</dbReference>
<comment type="caution">
    <text evidence="6">The sequence shown here is derived from an EMBL/GenBank/DDBJ whole genome shotgun (WGS) entry which is preliminary data.</text>
</comment>
<dbReference type="FunFam" id="1.10.10.10:FF:000001">
    <property type="entry name" value="LysR family transcriptional regulator"/>
    <property type="match status" value="1"/>
</dbReference>
<keyword evidence="3" id="KW-0238">DNA-binding</keyword>
<dbReference type="Proteomes" id="UP000297729">
    <property type="component" value="Unassembled WGS sequence"/>
</dbReference>
<dbReference type="PANTHER" id="PTHR30537">
    <property type="entry name" value="HTH-TYPE TRANSCRIPTIONAL REGULATOR"/>
    <property type="match status" value="1"/>
</dbReference>
<dbReference type="AlphaFoldDB" id="A0A4Y9S840"/>
<keyword evidence="4" id="KW-0804">Transcription</keyword>
<dbReference type="InterPro" id="IPR036390">
    <property type="entry name" value="WH_DNA-bd_sf"/>
</dbReference>
<dbReference type="InterPro" id="IPR036388">
    <property type="entry name" value="WH-like_DNA-bd_sf"/>
</dbReference>
<dbReference type="SUPFAM" id="SSF46785">
    <property type="entry name" value="Winged helix' DNA-binding domain"/>
    <property type="match status" value="1"/>
</dbReference>
<keyword evidence="7" id="KW-1185">Reference proteome</keyword>
<evidence type="ECO:0000256" key="4">
    <source>
        <dbReference type="ARBA" id="ARBA00023163"/>
    </source>
</evidence>
<reference evidence="6 7" key="1">
    <citation type="submission" date="2019-03" db="EMBL/GenBank/DDBJ databases">
        <title>Draft Genome Sequence of Duganella callidus sp. nov., a Novel Duganella Species Isolated from Cultivated Soil.</title>
        <authorList>
            <person name="Raths R."/>
            <person name="Peta V."/>
            <person name="Bucking H."/>
        </authorList>
    </citation>
    <scope>NUCLEOTIDE SEQUENCE [LARGE SCALE GENOMIC DNA]</scope>
    <source>
        <strain evidence="6 7">DN04</strain>
    </source>
</reference>
<evidence type="ECO:0000256" key="3">
    <source>
        <dbReference type="ARBA" id="ARBA00023125"/>
    </source>
</evidence>
<feature type="domain" description="HTH lysR-type" evidence="5">
    <location>
        <begin position="1"/>
        <end position="59"/>
    </location>
</feature>
<dbReference type="InterPro" id="IPR000847">
    <property type="entry name" value="LysR_HTH_N"/>
</dbReference>
<dbReference type="CDD" id="cd08422">
    <property type="entry name" value="PBP2_CrgA_like"/>
    <property type="match status" value="1"/>
</dbReference>
<dbReference type="InterPro" id="IPR058163">
    <property type="entry name" value="LysR-type_TF_proteobact-type"/>
</dbReference>
<evidence type="ECO:0000256" key="2">
    <source>
        <dbReference type="ARBA" id="ARBA00023015"/>
    </source>
</evidence>
<dbReference type="Pfam" id="PF00126">
    <property type="entry name" value="HTH_1"/>
    <property type="match status" value="1"/>
</dbReference>
<dbReference type="InterPro" id="IPR005119">
    <property type="entry name" value="LysR_subst-bd"/>
</dbReference>
<dbReference type="GO" id="GO:0003700">
    <property type="term" value="F:DNA-binding transcription factor activity"/>
    <property type="evidence" value="ECO:0007669"/>
    <property type="project" value="InterPro"/>
</dbReference>
<protein>
    <submittedName>
        <fullName evidence="6">LysR family transcriptional regulator</fullName>
    </submittedName>
</protein>
<accession>A0A4Y9S840</accession>
<name>A0A4Y9S840_9BURK</name>
<dbReference type="GO" id="GO:0003677">
    <property type="term" value="F:DNA binding"/>
    <property type="evidence" value="ECO:0007669"/>
    <property type="project" value="UniProtKB-KW"/>
</dbReference>
<dbReference type="OrthoDB" id="8538345at2"/>
<dbReference type="SUPFAM" id="SSF53850">
    <property type="entry name" value="Periplasmic binding protein-like II"/>
    <property type="match status" value="1"/>
</dbReference>
<sequence>MDKARVISLFIGVVRAGSFSQAAVDAGLTPQAVSKAVRQLEQHLGVRLFHRTTRSLSLTDEGTRLFELANPGLRLLDDALEQIRNSRLDVDGVIRLAAPTSIGNAIIVPLLQEFQQRYPGAHFDLVLDDHFTDLVESKIDVGFRAGSPPERNLVARKLGDMLLVPCATPAYLERHGAPRTVADLAQHRCTGFRQPNTGRMLPWELHVDGATVYQDVPAVASFNTVEGEVAAVLSGMGIGQVPVFMVEQELAGGALVPLLPQTVTSNNGVFMYYPQRTQMPLRVRHFIDFVSERVPARLAAQRRVVNVAKAR</sequence>
<evidence type="ECO:0000313" key="7">
    <source>
        <dbReference type="Proteomes" id="UP000297729"/>
    </source>
</evidence>
<organism evidence="6 7">
    <name type="scientific">Duganella callida</name>
    <dbReference type="NCBI Taxonomy" id="2561932"/>
    <lineage>
        <taxon>Bacteria</taxon>
        <taxon>Pseudomonadati</taxon>
        <taxon>Pseudomonadota</taxon>
        <taxon>Betaproteobacteria</taxon>
        <taxon>Burkholderiales</taxon>
        <taxon>Oxalobacteraceae</taxon>
        <taxon>Telluria group</taxon>
        <taxon>Duganella</taxon>
    </lineage>
</organism>
<dbReference type="EMBL" id="SPVG01000200">
    <property type="protein sequence ID" value="TFW17660.1"/>
    <property type="molecule type" value="Genomic_DNA"/>
</dbReference>
<evidence type="ECO:0000259" key="5">
    <source>
        <dbReference type="PROSITE" id="PS50931"/>
    </source>
</evidence>
<evidence type="ECO:0000313" key="6">
    <source>
        <dbReference type="EMBL" id="TFW17660.1"/>
    </source>
</evidence>
<dbReference type="RefSeq" id="WP_135203338.1">
    <property type="nucleotide sequence ID" value="NZ_SPVG01000200.1"/>
</dbReference>
<dbReference type="Gene3D" id="3.40.190.290">
    <property type="match status" value="1"/>
</dbReference>
<dbReference type="PANTHER" id="PTHR30537:SF5">
    <property type="entry name" value="HTH-TYPE TRANSCRIPTIONAL ACTIVATOR TTDR-RELATED"/>
    <property type="match status" value="1"/>
</dbReference>
<keyword evidence="2" id="KW-0805">Transcription regulation</keyword>
<gene>
    <name evidence="6" type="ORF">E4L98_20190</name>
</gene>